<gene>
    <name evidence="5" type="ORF">M441DRAFT_429107</name>
</gene>
<dbReference type="STRING" id="1042311.A0A2T3Z5Z1"/>
<dbReference type="InterPro" id="IPR023828">
    <property type="entry name" value="Peptidase_S8_Ser-AS"/>
</dbReference>
<dbReference type="AlphaFoldDB" id="A0A2T3Z5Z1"/>
<reference evidence="5 6" key="1">
    <citation type="submission" date="2016-07" db="EMBL/GenBank/DDBJ databases">
        <title>Multiple horizontal gene transfer events from other fungi enriched the ability of initially mycotrophic Trichoderma (Ascomycota) to feed on dead plant biomass.</title>
        <authorList>
            <consortium name="DOE Joint Genome Institute"/>
            <person name="Aerts A."/>
            <person name="Atanasova L."/>
            <person name="Chenthamara K."/>
            <person name="Zhang J."/>
            <person name="Grujic M."/>
            <person name="Henrissat B."/>
            <person name="Kuo A."/>
            <person name="Salamov A."/>
            <person name="Lipzen A."/>
            <person name="Labutti K."/>
            <person name="Barry K."/>
            <person name="Miao Y."/>
            <person name="Rahimi M.J."/>
            <person name="Shen Q."/>
            <person name="Grigoriev I.V."/>
            <person name="Kubicek C.P."/>
            <person name="Druzhinina I.S."/>
        </authorList>
    </citation>
    <scope>NUCLEOTIDE SEQUENCE [LARGE SCALE GENOMIC DNA]</scope>
    <source>
        <strain evidence="5 6">CBS 433.97</strain>
    </source>
</reference>
<keyword evidence="6" id="KW-1185">Reference proteome</keyword>
<evidence type="ECO:0000256" key="3">
    <source>
        <dbReference type="ARBA" id="ARBA00022825"/>
    </source>
</evidence>
<dbReference type="OrthoDB" id="206201at2759"/>
<dbReference type="GO" id="GO:0004252">
    <property type="term" value="F:serine-type endopeptidase activity"/>
    <property type="evidence" value="ECO:0007669"/>
    <property type="project" value="InterPro"/>
</dbReference>
<dbReference type="GO" id="GO:0006508">
    <property type="term" value="P:proteolysis"/>
    <property type="evidence" value="ECO:0007669"/>
    <property type="project" value="UniProtKB-KW"/>
</dbReference>
<evidence type="ECO:0000256" key="4">
    <source>
        <dbReference type="SAM" id="MobiDB-lite"/>
    </source>
</evidence>
<dbReference type="Gene3D" id="3.40.50.200">
    <property type="entry name" value="Peptidase S8/S53 domain"/>
    <property type="match status" value="1"/>
</dbReference>
<dbReference type="PROSITE" id="PS00138">
    <property type="entry name" value="SUBTILASE_SER"/>
    <property type="match status" value="1"/>
</dbReference>
<evidence type="ECO:0000256" key="2">
    <source>
        <dbReference type="ARBA" id="ARBA00022801"/>
    </source>
</evidence>
<dbReference type="InterPro" id="IPR036852">
    <property type="entry name" value="Peptidase_S8/S53_dom_sf"/>
</dbReference>
<evidence type="ECO:0008006" key="7">
    <source>
        <dbReference type="Google" id="ProtNLM"/>
    </source>
</evidence>
<proteinExistence type="predicted"/>
<keyword evidence="2" id="KW-0378">Hydrolase</keyword>
<keyword evidence="1" id="KW-0645">Protease</keyword>
<dbReference type="SUPFAM" id="SSF52743">
    <property type="entry name" value="Subtilisin-like"/>
    <property type="match status" value="1"/>
</dbReference>
<evidence type="ECO:0000256" key="1">
    <source>
        <dbReference type="ARBA" id="ARBA00022670"/>
    </source>
</evidence>
<organism evidence="5 6">
    <name type="scientific">Trichoderma asperellum (strain ATCC 204424 / CBS 433.97 / NBRC 101777)</name>
    <dbReference type="NCBI Taxonomy" id="1042311"/>
    <lineage>
        <taxon>Eukaryota</taxon>
        <taxon>Fungi</taxon>
        <taxon>Dikarya</taxon>
        <taxon>Ascomycota</taxon>
        <taxon>Pezizomycotina</taxon>
        <taxon>Sordariomycetes</taxon>
        <taxon>Hypocreomycetidae</taxon>
        <taxon>Hypocreales</taxon>
        <taxon>Hypocreaceae</taxon>
        <taxon>Trichoderma</taxon>
    </lineage>
</organism>
<dbReference type="EMBL" id="KZ679263">
    <property type="protein sequence ID" value="PTB40212.1"/>
    <property type="molecule type" value="Genomic_DNA"/>
</dbReference>
<dbReference type="Proteomes" id="UP000240493">
    <property type="component" value="Unassembled WGS sequence"/>
</dbReference>
<feature type="region of interest" description="Disordered" evidence="4">
    <location>
        <begin position="40"/>
        <end position="59"/>
    </location>
</feature>
<evidence type="ECO:0000313" key="6">
    <source>
        <dbReference type="Proteomes" id="UP000240493"/>
    </source>
</evidence>
<evidence type="ECO:0000313" key="5">
    <source>
        <dbReference type="EMBL" id="PTB40212.1"/>
    </source>
</evidence>
<accession>A0A2T3Z5Z1</accession>
<dbReference type="CDD" id="cd00306">
    <property type="entry name" value="Peptidases_S8_S53"/>
    <property type="match status" value="1"/>
</dbReference>
<sequence length="168" mass="18930">MDEVICVGSTDGRGIKSDFTPNLPQGKRLCVLGERIESSWPPDMLDDDEDPPRKSGTSFATPVAAGVAAMVLDYMWTFKDKKEYKSCIPKLLTRRGMLSVFKQMVEEYPTHDYLVPWQLFSFRVSGDMDEDEDEGTMDIDETGSVEVQEERDPGMGIVQKIVAILRLL</sequence>
<name>A0A2T3Z5Z1_TRIA4</name>
<keyword evidence="3" id="KW-0720">Serine protease</keyword>
<protein>
    <recommendedName>
        <fullName evidence="7">Peptidase S8/S53 domain-containing protein</fullName>
    </recommendedName>
</protein>